<dbReference type="EMBL" id="BAABIL010000118">
    <property type="protein sequence ID" value="GAA4969310.1"/>
    <property type="molecule type" value="Genomic_DNA"/>
</dbReference>
<gene>
    <name evidence="1" type="ORF">GCM10023225_09470</name>
</gene>
<reference evidence="2" key="1">
    <citation type="journal article" date="2019" name="Int. J. Syst. Evol. Microbiol.">
        <title>The Global Catalogue of Microorganisms (GCM) 10K type strain sequencing project: providing services to taxonomists for standard genome sequencing and annotation.</title>
        <authorList>
            <consortium name="The Broad Institute Genomics Platform"/>
            <consortium name="The Broad Institute Genome Sequencing Center for Infectious Disease"/>
            <person name="Wu L."/>
            <person name="Ma J."/>
        </authorList>
    </citation>
    <scope>NUCLEOTIDE SEQUENCE [LARGE SCALE GENOMIC DNA]</scope>
    <source>
        <strain evidence="2">JCM 18126</strain>
    </source>
</reference>
<dbReference type="Proteomes" id="UP001501195">
    <property type="component" value="Unassembled WGS sequence"/>
</dbReference>
<accession>A0ABP9HEY5</accession>
<evidence type="ECO:0000313" key="1">
    <source>
        <dbReference type="EMBL" id="GAA4969310.1"/>
    </source>
</evidence>
<protein>
    <recommendedName>
        <fullName evidence="3">Transposase</fullName>
    </recommendedName>
</protein>
<organism evidence="1 2">
    <name type="scientific">Kineococcus glutinatus</name>
    <dbReference type="NCBI Taxonomy" id="1070872"/>
    <lineage>
        <taxon>Bacteria</taxon>
        <taxon>Bacillati</taxon>
        <taxon>Actinomycetota</taxon>
        <taxon>Actinomycetes</taxon>
        <taxon>Kineosporiales</taxon>
        <taxon>Kineosporiaceae</taxon>
        <taxon>Kineococcus</taxon>
    </lineage>
</organism>
<sequence>MRELAAEGIAVAITCRVLKIARQHYYRWLAQPVTPAELEEAYRADALHDAHREDPGVRLPLPARGGR</sequence>
<evidence type="ECO:0008006" key="3">
    <source>
        <dbReference type="Google" id="ProtNLM"/>
    </source>
</evidence>
<proteinExistence type="predicted"/>
<name>A0ABP9HEY5_9ACTN</name>
<keyword evidence="2" id="KW-1185">Reference proteome</keyword>
<evidence type="ECO:0000313" key="2">
    <source>
        <dbReference type="Proteomes" id="UP001501195"/>
    </source>
</evidence>
<comment type="caution">
    <text evidence="1">The sequence shown here is derived from an EMBL/GenBank/DDBJ whole genome shotgun (WGS) entry which is preliminary data.</text>
</comment>